<dbReference type="EMBL" id="SIHI01000013">
    <property type="protein sequence ID" value="TWT51488.1"/>
    <property type="molecule type" value="Genomic_DNA"/>
</dbReference>
<dbReference type="AlphaFoldDB" id="A0A5C5WLD5"/>
<protein>
    <submittedName>
        <fullName evidence="2">Uncharacterized protein</fullName>
    </submittedName>
</protein>
<sequence length="88" mass="10089">MEDVGGKLIFLSWLLLGVYAAYSFFCRDRKRGRVLLALWLAVGLMGVYAIVVGETIREHRQKHQMKQSFNTIMTEVSNPSDSLLDKRL</sequence>
<gene>
    <name evidence="2" type="ORF">KOR42_35360</name>
</gene>
<organism evidence="2 3">
    <name type="scientific">Thalassoglobus neptunius</name>
    <dbReference type="NCBI Taxonomy" id="1938619"/>
    <lineage>
        <taxon>Bacteria</taxon>
        <taxon>Pseudomonadati</taxon>
        <taxon>Planctomycetota</taxon>
        <taxon>Planctomycetia</taxon>
        <taxon>Planctomycetales</taxon>
        <taxon>Planctomycetaceae</taxon>
        <taxon>Thalassoglobus</taxon>
    </lineage>
</organism>
<keyword evidence="1" id="KW-1133">Transmembrane helix</keyword>
<feature type="transmembrane region" description="Helical" evidence="1">
    <location>
        <begin position="36"/>
        <end position="56"/>
    </location>
</feature>
<evidence type="ECO:0000313" key="2">
    <source>
        <dbReference type="EMBL" id="TWT51488.1"/>
    </source>
</evidence>
<keyword evidence="1" id="KW-0812">Transmembrane</keyword>
<reference evidence="2 3" key="1">
    <citation type="submission" date="2019-02" db="EMBL/GenBank/DDBJ databases">
        <title>Deep-cultivation of Planctomycetes and their phenomic and genomic characterization uncovers novel biology.</title>
        <authorList>
            <person name="Wiegand S."/>
            <person name="Jogler M."/>
            <person name="Boedeker C."/>
            <person name="Pinto D."/>
            <person name="Vollmers J."/>
            <person name="Rivas-Marin E."/>
            <person name="Kohn T."/>
            <person name="Peeters S.H."/>
            <person name="Heuer A."/>
            <person name="Rast P."/>
            <person name="Oberbeckmann S."/>
            <person name="Bunk B."/>
            <person name="Jeske O."/>
            <person name="Meyerdierks A."/>
            <person name="Storesund J.E."/>
            <person name="Kallscheuer N."/>
            <person name="Luecker S."/>
            <person name="Lage O.M."/>
            <person name="Pohl T."/>
            <person name="Merkel B.J."/>
            <person name="Hornburger P."/>
            <person name="Mueller R.-W."/>
            <person name="Bruemmer F."/>
            <person name="Labrenz M."/>
            <person name="Spormann A.M."/>
            <person name="Op Den Camp H."/>
            <person name="Overmann J."/>
            <person name="Amann R."/>
            <person name="Jetten M.S.M."/>
            <person name="Mascher T."/>
            <person name="Medema M.H."/>
            <person name="Devos D.P."/>
            <person name="Kaster A.-K."/>
            <person name="Ovreas L."/>
            <person name="Rohde M."/>
            <person name="Galperin M.Y."/>
            <person name="Jogler C."/>
        </authorList>
    </citation>
    <scope>NUCLEOTIDE SEQUENCE [LARGE SCALE GENOMIC DNA]</scope>
    <source>
        <strain evidence="2 3">KOR42</strain>
    </source>
</reference>
<proteinExistence type="predicted"/>
<evidence type="ECO:0000313" key="3">
    <source>
        <dbReference type="Proteomes" id="UP000317243"/>
    </source>
</evidence>
<dbReference type="RefSeq" id="WP_146510983.1">
    <property type="nucleotide sequence ID" value="NZ_SIHI01000013.1"/>
</dbReference>
<keyword evidence="3" id="KW-1185">Reference proteome</keyword>
<accession>A0A5C5WLD5</accession>
<comment type="caution">
    <text evidence="2">The sequence shown here is derived from an EMBL/GenBank/DDBJ whole genome shotgun (WGS) entry which is preliminary data.</text>
</comment>
<evidence type="ECO:0000256" key="1">
    <source>
        <dbReference type="SAM" id="Phobius"/>
    </source>
</evidence>
<name>A0A5C5WLD5_9PLAN</name>
<keyword evidence="1" id="KW-0472">Membrane</keyword>
<dbReference type="Proteomes" id="UP000317243">
    <property type="component" value="Unassembled WGS sequence"/>
</dbReference>